<comment type="caution">
    <text evidence="6">The sequence shown here is derived from an EMBL/GenBank/DDBJ whole genome shotgun (WGS) entry which is preliminary data.</text>
</comment>
<dbReference type="GO" id="GO:0003735">
    <property type="term" value="F:structural constituent of ribosome"/>
    <property type="evidence" value="ECO:0007669"/>
    <property type="project" value="InterPro"/>
</dbReference>
<name>A0AAV2S2J6_MEGNR</name>
<dbReference type="PANTHER" id="PTHR12899">
    <property type="entry name" value="39S RIBOSOMAL PROTEIN L18, MITOCHONDRIAL"/>
    <property type="match status" value="1"/>
</dbReference>
<keyword evidence="5" id="KW-0687">Ribonucleoprotein</keyword>
<dbReference type="GO" id="GO:0008097">
    <property type="term" value="F:5S rRNA binding"/>
    <property type="evidence" value="ECO:0007669"/>
    <property type="project" value="TreeGrafter"/>
</dbReference>
<evidence type="ECO:0008006" key="8">
    <source>
        <dbReference type="Google" id="ProtNLM"/>
    </source>
</evidence>
<dbReference type="InterPro" id="IPR005484">
    <property type="entry name" value="Ribosomal_uL18_bac/plant/anim"/>
</dbReference>
<dbReference type="PANTHER" id="PTHR12899:SF3">
    <property type="entry name" value="LARGE RIBOSOMAL SUBUNIT PROTEIN UL18M"/>
    <property type="match status" value="1"/>
</dbReference>
<keyword evidence="3" id="KW-0689">Ribosomal protein</keyword>
<dbReference type="CDD" id="cd00432">
    <property type="entry name" value="Ribosomal_L18_L5e"/>
    <property type="match status" value="1"/>
</dbReference>
<dbReference type="AlphaFoldDB" id="A0AAV2S2J6"/>
<evidence type="ECO:0000313" key="6">
    <source>
        <dbReference type="EMBL" id="CAL4159972.1"/>
    </source>
</evidence>
<dbReference type="InterPro" id="IPR036967">
    <property type="entry name" value="Ribosomal_uS11_sf"/>
</dbReference>
<gene>
    <name evidence="6" type="ORF">MNOR_LOCUS32364</name>
</gene>
<dbReference type="GO" id="GO:1990904">
    <property type="term" value="C:ribonucleoprotein complex"/>
    <property type="evidence" value="ECO:0007669"/>
    <property type="project" value="UniProtKB-KW"/>
</dbReference>
<evidence type="ECO:0000256" key="1">
    <source>
        <dbReference type="ARBA" id="ARBA00004173"/>
    </source>
</evidence>
<dbReference type="SUPFAM" id="SSF53137">
    <property type="entry name" value="Translational machinery components"/>
    <property type="match status" value="1"/>
</dbReference>
<dbReference type="EMBL" id="CAXKWB010043843">
    <property type="protein sequence ID" value="CAL4159972.1"/>
    <property type="molecule type" value="Genomic_DNA"/>
</dbReference>
<keyword evidence="7" id="KW-1185">Reference proteome</keyword>
<dbReference type="InterPro" id="IPR057268">
    <property type="entry name" value="Ribosomal_L18"/>
</dbReference>
<dbReference type="GO" id="GO:0006412">
    <property type="term" value="P:translation"/>
    <property type="evidence" value="ECO:0007669"/>
    <property type="project" value="InterPro"/>
</dbReference>
<sequence>QLFRLILESTSRHVSGQVVHYTGKTIISASTKEWAIKRHLYSTNDVSAYENIGSILAHRCLQSGISEIHTDLSVEGERSEKIRSFIEALQHGGVKTEEPDVISEHFFFPWSKMKPGLPWEVVEDKILENTKKRE</sequence>
<dbReference type="GO" id="GO:0005840">
    <property type="term" value="C:ribosome"/>
    <property type="evidence" value="ECO:0007669"/>
    <property type="project" value="UniProtKB-KW"/>
</dbReference>
<protein>
    <recommendedName>
        <fullName evidence="8">Mitochondrial ribosomal protein L18</fullName>
    </recommendedName>
</protein>
<evidence type="ECO:0000256" key="2">
    <source>
        <dbReference type="ARBA" id="ARBA00007116"/>
    </source>
</evidence>
<proteinExistence type="inferred from homology"/>
<comment type="subcellular location">
    <subcellularLocation>
        <location evidence="1">Mitochondrion</location>
    </subcellularLocation>
</comment>
<organism evidence="6 7">
    <name type="scientific">Meganyctiphanes norvegica</name>
    <name type="common">Northern krill</name>
    <name type="synonym">Thysanopoda norvegica</name>
    <dbReference type="NCBI Taxonomy" id="48144"/>
    <lineage>
        <taxon>Eukaryota</taxon>
        <taxon>Metazoa</taxon>
        <taxon>Ecdysozoa</taxon>
        <taxon>Arthropoda</taxon>
        <taxon>Crustacea</taxon>
        <taxon>Multicrustacea</taxon>
        <taxon>Malacostraca</taxon>
        <taxon>Eumalacostraca</taxon>
        <taxon>Eucarida</taxon>
        <taxon>Euphausiacea</taxon>
        <taxon>Euphausiidae</taxon>
        <taxon>Meganyctiphanes</taxon>
    </lineage>
</organism>
<dbReference type="Proteomes" id="UP001497623">
    <property type="component" value="Unassembled WGS sequence"/>
</dbReference>
<keyword evidence="4" id="KW-0496">Mitochondrion</keyword>
<evidence type="ECO:0000256" key="3">
    <source>
        <dbReference type="ARBA" id="ARBA00022980"/>
    </source>
</evidence>
<dbReference type="Gene3D" id="3.30.420.80">
    <property type="entry name" value="Ribosomal protein S11"/>
    <property type="match status" value="1"/>
</dbReference>
<evidence type="ECO:0000256" key="4">
    <source>
        <dbReference type="ARBA" id="ARBA00023128"/>
    </source>
</evidence>
<evidence type="ECO:0000256" key="5">
    <source>
        <dbReference type="ARBA" id="ARBA00023274"/>
    </source>
</evidence>
<reference evidence="6 7" key="1">
    <citation type="submission" date="2024-05" db="EMBL/GenBank/DDBJ databases">
        <authorList>
            <person name="Wallberg A."/>
        </authorList>
    </citation>
    <scope>NUCLEOTIDE SEQUENCE [LARGE SCALE GENOMIC DNA]</scope>
</reference>
<dbReference type="GO" id="GO:0005739">
    <property type="term" value="C:mitochondrion"/>
    <property type="evidence" value="ECO:0007669"/>
    <property type="project" value="UniProtKB-SubCell"/>
</dbReference>
<accession>A0AAV2S2J6</accession>
<feature type="non-terminal residue" evidence="6">
    <location>
        <position position="1"/>
    </location>
</feature>
<evidence type="ECO:0000313" key="7">
    <source>
        <dbReference type="Proteomes" id="UP001497623"/>
    </source>
</evidence>
<comment type="similarity">
    <text evidence="2">Belongs to the universal ribosomal protein uL18 family.</text>
</comment>